<dbReference type="InterPro" id="IPR013785">
    <property type="entry name" value="Aldolase_TIM"/>
</dbReference>
<dbReference type="InterPro" id="IPR008589">
    <property type="entry name" value="MupG"/>
</dbReference>
<evidence type="ECO:0000259" key="1">
    <source>
        <dbReference type="Pfam" id="PF05913"/>
    </source>
</evidence>
<gene>
    <name evidence="3" type="ORF">FYJ51_05065</name>
</gene>
<feature type="domain" description="6-phospho-N-acetylmuramidase N-terminal" evidence="2">
    <location>
        <begin position="26"/>
        <end position="229"/>
    </location>
</feature>
<dbReference type="Gene3D" id="3.20.20.70">
    <property type="entry name" value="Aldolase class I"/>
    <property type="match status" value="1"/>
</dbReference>
<feature type="domain" description="6-phospho-N-acetylmuramidase C-terminal" evidence="1">
    <location>
        <begin position="247"/>
        <end position="347"/>
    </location>
</feature>
<accession>A0A7X2NRU8</accession>
<dbReference type="AlphaFoldDB" id="A0A7X2NRU8"/>
<evidence type="ECO:0000259" key="2">
    <source>
        <dbReference type="Pfam" id="PF19200"/>
    </source>
</evidence>
<dbReference type="InterPro" id="IPR029000">
    <property type="entry name" value="Cyclophilin-like_dom_sf"/>
</dbReference>
<dbReference type="PANTHER" id="PTHR38435">
    <property type="match status" value="1"/>
</dbReference>
<dbReference type="InterPro" id="IPR017853">
    <property type="entry name" value="GH"/>
</dbReference>
<dbReference type="Pfam" id="PF05913">
    <property type="entry name" value="MupG_C"/>
    <property type="match status" value="1"/>
</dbReference>
<dbReference type="Proteomes" id="UP000461880">
    <property type="component" value="Unassembled WGS sequence"/>
</dbReference>
<evidence type="ECO:0000313" key="3">
    <source>
        <dbReference type="EMBL" id="MSS58273.1"/>
    </source>
</evidence>
<keyword evidence="4" id="KW-1185">Reference proteome</keyword>
<dbReference type="EMBL" id="VUMN01000009">
    <property type="protein sequence ID" value="MSS58273.1"/>
    <property type="molecule type" value="Genomic_DNA"/>
</dbReference>
<name>A0A7X2NRU8_9FIRM</name>
<reference evidence="3 4" key="1">
    <citation type="submission" date="2019-08" db="EMBL/GenBank/DDBJ databases">
        <title>In-depth cultivation of the pig gut microbiome towards novel bacterial diversity and tailored functional studies.</title>
        <authorList>
            <person name="Wylensek D."/>
            <person name="Hitch T.C.A."/>
            <person name="Clavel T."/>
        </authorList>
    </citation>
    <scope>NUCLEOTIDE SEQUENCE [LARGE SCALE GENOMIC DNA]</scope>
    <source>
        <strain evidence="3 4">Oil+RF-744-GAM-WT-6</strain>
    </source>
</reference>
<dbReference type="SUPFAM" id="SSF51445">
    <property type="entry name" value="(Trans)glycosidases"/>
    <property type="match status" value="1"/>
</dbReference>
<sequence length="350" mass="39468">MHNLPGYSVYLAEYRKGRMPSAEVIAGGAPVFLSLHIREEYSDSYEQEMEELCAALNDRGLRIIADIEKETPSRFHVSSVLQLKEKLHLYGVRLDFGFTVQEIAALAEQMPIVLNASSVNPEDASLILSHSAYPVTAMHNFYPRPETGLDEAYLHETTANLKALGLKTAAFIPGDLAKRGPIYEGLPTLEAHRTLPPSVGYIDLLGRFQIDSVFVGDPEISGKEVSRMQAYAKKDIIELPCMLREGYEDYYDQAFTCRIDSPSWLIRAEESRAYAGSSGRKEPARLPEERIRGSITLDNEKYLRYCGELQLMRKDLSADERVNVIGHVKQEYHSLLDLIGRGKKFILKHE</sequence>
<dbReference type="PANTHER" id="PTHR38435:SF2">
    <property type="entry name" value="DUF871 DOMAIN-CONTAINING PROTEIN"/>
    <property type="match status" value="1"/>
</dbReference>
<proteinExistence type="predicted"/>
<evidence type="ECO:0000313" key="4">
    <source>
        <dbReference type="Proteomes" id="UP000461880"/>
    </source>
</evidence>
<dbReference type="InterPro" id="IPR043894">
    <property type="entry name" value="MupG_C"/>
</dbReference>
<dbReference type="Pfam" id="PF19200">
    <property type="entry name" value="MupG_N"/>
    <property type="match status" value="1"/>
</dbReference>
<protein>
    <submittedName>
        <fullName evidence="3">DUF871 domain-containing protein</fullName>
    </submittedName>
</protein>
<dbReference type="SUPFAM" id="SSF50891">
    <property type="entry name" value="Cyclophilin-like"/>
    <property type="match status" value="1"/>
</dbReference>
<dbReference type="InterPro" id="IPR043797">
    <property type="entry name" value="MupG_N"/>
</dbReference>
<comment type="caution">
    <text evidence="3">The sequence shown here is derived from an EMBL/GenBank/DDBJ whole genome shotgun (WGS) entry which is preliminary data.</text>
</comment>
<dbReference type="Gene3D" id="2.40.100.10">
    <property type="entry name" value="Cyclophilin-like"/>
    <property type="match status" value="1"/>
</dbReference>
<organism evidence="3 4">
    <name type="scientific">Stecheria intestinalis</name>
    <dbReference type="NCBI Taxonomy" id="2606630"/>
    <lineage>
        <taxon>Bacteria</taxon>
        <taxon>Bacillati</taxon>
        <taxon>Bacillota</taxon>
        <taxon>Erysipelotrichia</taxon>
        <taxon>Erysipelotrichales</taxon>
        <taxon>Erysipelotrichaceae</taxon>
        <taxon>Stecheria</taxon>
    </lineage>
</organism>